<dbReference type="AlphaFoldDB" id="A0A412TVX7"/>
<sequence>MKIVTGMRTIFYIVGCLLLLGCQKEDALESKIDYVNLYEITDSPEDSVQHLRYELYKNYNVSVYFTDTVGKYFLKNDIYGNPVYRYELLDLNWEFSSNASENREIDYYFITDEGRKMNSLRFVRNFVENCAQSLRPLSMLLTDSLLVLEDASVGWQRKTEIHNFRMIAWGEVADLTAEESEELINETCKGLVGEKIQNYTSVLTRFQLVSDKYYNRNWPSALPYYSDCIIEEVNEDDPFSNGGTWFYQQYIPLYMSGKSHEEAIQVINEKRAAYCEIVGNWGFVYGYGRLASTVAPTASDDLDCYVERILSDHAEEWFEKYYATYPLVMKKYELLRDLIENEMGVKLK</sequence>
<proteinExistence type="predicted"/>
<dbReference type="EMBL" id="QRYC01000003">
    <property type="protein sequence ID" value="RGU58027.1"/>
    <property type="molecule type" value="Genomic_DNA"/>
</dbReference>
<evidence type="ECO:0008006" key="3">
    <source>
        <dbReference type="Google" id="ProtNLM"/>
    </source>
</evidence>
<evidence type="ECO:0000313" key="2">
    <source>
        <dbReference type="Proteomes" id="UP000284243"/>
    </source>
</evidence>
<dbReference type="PROSITE" id="PS51257">
    <property type="entry name" value="PROKAR_LIPOPROTEIN"/>
    <property type="match status" value="1"/>
</dbReference>
<protein>
    <recommendedName>
        <fullName evidence="3">Lipoprotein</fullName>
    </recommendedName>
</protein>
<name>A0A412TVX7_9BACT</name>
<dbReference type="Proteomes" id="UP000284243">
    <property type="component" value="Unassembled WGS sequence"/>
</dbReference>
<reference evidence="1 2" key="1">
    <citation type="submission" date="2018-08" db="EMBL/GenBank/DDBJ databases">
        <title>A genome reference for cultivated species of the human gut microbiota.</title>
        <authorList>
            <person name="Zou Y."/>
            <person name="Xue W."/>
            <person name="Luo G."/>
        </authorList>
    </citation>
    <scope>NUCLEOTIDE SEQUENCE [LARGE SCALE GENOMIC DNA]</scope>
    <source>
        <strain evidence="1 2">AF16-14</strain>
    </source>
</reference>
<accession>A0A412TVX7</accession>
<evidence type="ECO:0000313" key="1">
    <source>
        <dbReference type="EMBL" id="RGU58027.1"/>
    </source>
</evidence>
<gene>
    <name evidence="1" type="ORF">DWW57_02910</name>
</gene>
<comment type="caution">
    <text evidence="1">The sequence shown here is derived from an EMBL/GenBank/DDBJ whole genome shotgun (WGS) entry which is preliminary data.</text>
</comment>
<organism evidence="1 2">
    <name type="scientific">Odoribacter splanchnicus</name>
    <dbReference type="NCBI Taxonomy" id="28118"/>
    <lineage>
        <taxon>Bacteria</taxon>
        <taxon>Pseudomonadati</taxon>
        <taxon>Bacteroidota</taxon>
        <taxon>Bacteroidia</taxon>
        <taxon>Bacteroidales</taxon>
        <taxon>Odoribacteraceae</taxon>
        <taxon>Odoribacter</taxon>
    </lineage>
</organism>